<proteinExistence type="predicted"/>
<dbReference type="Proteomes" id="UP001595904">
    <property type="component" value="Unassembled WGS sequence"/>
</dbReference>
<dbReference type="InterPro" id="IPR014544">
    <property type="entry name" value="UCP028408"/>
</dbReference>
<dbReference type="Pfam" id="PF11795">
    <property type="entry name" value="DUF3322"/>
    <property type="match status" value="1"/>
</dbReference>
<evidence type="ECO:0000259" key="2">
    <source>
        <dbReference type="Pfam" id="PF11795"/>
    </source>
</evidence>
<sequence>MISPQDIRERARRLWSSGGPLRAALIASEAASGGAGAMGPPPVKTSREAAVAEDAEAFAPEAGSFFPCPIPFRKPTAQEWLDRFASLREAVARLHAESKAVCGAGYAIRYREVAHQKLGRLTIPERIEFESIEDLAECANETEALHRFIEMARRVRTQAPRMLNWMAERPLAALASADLLPQLLGIAAYFQTHPRPNRFARELGIAGVDSKFMENHRAVVSMWLDCLLPAQAIDEAVRGLASHGFERRYGLRFEEPSIRVRWLDPARRLAGFSDVVVPVSELAAHAPECDRFIVTENKVNFLSLPASAHTLAIFGGGYGIELLRALPWLATRPLYYWGDIDTHGFGILSRLRQHVAHARSFLMDRETLMSHRELWTEELSVTRVVEDLAGLDPDERSLYDDLRHNRLGDRVRLEQERVSYPLVEQTIAVLSASVRSNV</sequence>
<evidence type="ECO:0000313" key="4">
    <source>
        <dbReference type="Proteomes" id="UP001595904"/>
    </source>
</evidence>
<dbReference type="InterPro" id="IPR024537">
    <property type="entry name" value="DUF3322"/>
</dbReference>
<feature type="domain" description="Wadjet protein JetD C-terminal" evidence="1">
    <location>
        <begin position="250"/>
        <end position="425"/>
    </location>
</feature>
<dbReference type="Pfam" id="PF09983">
    <property type="entry name" value="JetD_C"/>
    <property type="match status" value="1"/>
</dbReference>
<gene>
    <name evidence="3" type="ORF">ACFPN2_28300</name>
</gene>
<evidence type="ECO:0000259" key="1">
    <source>
        <dbReference type="Pfam" id="PF09983"/>
    </source>
</evidence>
<evidence type="ECO:0000313" key="3">
    <source>
        <dbReference type="EMBL" id="MFC4313018.1"/>
    </source>
</evidence>
<feature type="domain" description="DUF3322" evidence="2">
    <location>
        <begin position="63"/>
        <end position="225"/>
    </location>
</feature>
<dbReference type="PIRSF" id="PIRSF028408">
    <property type="entry name" value="UCP028408"/>
    <property type="match status" value="1"/>
</dbReference>
<dbReference type="EMBL" id="JBHSDU010000015">
    <property type="protein sequence ID" value="MFC4313018.1"/>
    <property type="molecule type" value="Genomic_DNA"/>
</dbReference>
<protein>
    <submittedName>
        <fullName evidence="3">Wadjet anti-phage system protein JetD domain-containing protein</fullName>
    </submittedName>
</protein>
<comment type="caution">
    <text evidence="3">The sequence shown here is derived from an EMBL/GenBank/DDBJ whole genome shotgun (WGS) entry which is preliminary data.</text>
</comment>
<keyword evidence="4" id="KW-1185">Reference proteome</keyword>
<name>A0ABV8SZG2_9GAMM</name>
<reference evidence="4" key="1">
    <citation type="journal article" date="2019" name="Int. J. Syst. Evol. Microbiol.">
        <title>The Global Catalogue of Microorganisms (GCM) 10K type strain sequencing project: providing services to taxonomists for standard genome sequencing and annotation.</title>
        <authorList>
            <consortium name="The Broad Institute Genomics Platform"/>
            <consortium name="The Broad Institute Genome Sequencing Center for Infectious Disease"/>
            <person name="Wu L."/>
            <person name="Ma J."/>
        </authorList>
    </citation>
    <scope>NUCLEOTIDE SEQUENCE [LARGE SCALE GENOMIC DNA]</scope>
    <source>
        <strain evidence="4">CGMCC 1.10759</strain>
    </source>
</reference>
<dbReference type="InterPro" id="IPR024534">
    <property type="entry name" value="JetD_C"/>
</dbReference>
<organism evidence="3 4">
    <name type="scientific">Steroidobacter flavus</name>
    <dbReference type="NCBI Taxonomy" id="1842136"/>
    <lineage>
        <taxon>Bacteria</taxon>
        <taxon>Pseudomonadati</taxon>
        <taxon>Pseudomonadota</taxon>
        <taxon>Gammaproteobacteria</taxon>
        <taxon>Steroidobacterales</taxon>
        <taxon>Steroidobacteraceae</taxon>
        <taxon>Steroidobacter</taxon>
    </lineage>
</organism>
<accession>A0ABV8SZG2</accession>
<dbReference type="RefSeq" id="WP_380602976.1">
    <property type="nucleotide sequence ID" value="NZ_JBHSDU010000015.1"/>
</dbReference>